<keyword evidence="2" id="KW-0677">Repeat</keyword>
<dbReference type="OrthoDB" id="3945418at2759"/>
<keyword evidence="3 5" id="KW-0694">RNA-binding</keyword>
<evidence type="ECO:0000256" key="6">
    <source>
        <dbReference type="SAM" id="MobiDB-lite"/>
    </source>
</evidence>
<feature type="region of interest" description="Disordered" evidence="6">
    <location>
        <begin position="1"/>
        <end position="20"/>
    </location>
</feature>
<evidence type="ECO:0000256" key="2">
    <source>
        <dbReference type="ARBA" id="ARBA00022737"/>
    </source>
</evidence>
<dbReference type="AlphaFoldDB" id="A0A7J6L007"/>
<dbReference type="PANTHER" id="PTHR48039">
    <property type="entry name" value="RNA-BINDING MOTIF PROTEIN 14B"/>
    <property type="match status" value="1"/>
</dbReference>
<dbReference type="Proteomes" id="UP000591131">
    <property type="component" value="Unassembled WGS sequence"/>
</dbReference>
<evidence type="ECO:0000256" key="5">
    <source>
        <dbReference type="PROSITE-ProRule" id="PRU00176"/>
    </source>
</evidence>
<dbReference type="InterPro" id="IPR051945">
    <property type="entry name" value="RRM_MRD1_RNA_proc_ribogen"/>
</dbReference>
<keyword evidence="4" id="KW-0539">Nucleus</keyword>
<dbReference type="InterPro" id="IPR012677">
    <property type="entry name" value="Nucleotide-bd_a/b_plait_sf"/>
</dbReference>
<dbReference type="Pfam" id="PF00076">
    <property type="entry name" value="RRM_1"/>
    <property type="match status" value="1"/>
</dbReference>
<feature type="compositionally biased region" description="Acidic residues" evidence="6">
    <location>
        <begin position="123"/>
        <end position="159"/>
    </location>
</feature>
<evidence type="ECO:0000256" key="1">
    <source>
        <dbReference type="ARBA" id="ARBA00004123"/>
    </source>
</evidence>
<comment type="subcellular location">
    <subcellularLocation>
        <location evidence="1">Nucleus</location>
    </subcellularLocation>
</comment>
<feature type="region of interest" description="Disordered" evidence="6">
    <location>
        <begin position="470"/>
        <end position="633"/>
    </location>
</feature>
<proteinExistence type="predicted"/>
<dbReference type="EMBL" id="JAAPAO010000917">
    <property type="protein sequence ID" value="KAF4652504.1"/>
    <property type="molecule type" value="Genomic_DNA"/>
</dbReference>
<feature type="compositionally biased region" description="Basic and acidic residues" evidence="6">
    <location>
        <begin position="470"/>
        <end position="495"/>
    </location>
</feature>
<organism evidence="8 9">
    <name type="scientific">Perkinsus chesapeaki</name>
    <name type="common">Clam parasite</name>
    <name type="synonym">Perkinsus andrewsi</name>
    <dbReference type="NCBI Taxonomy" id="330153"/>
    <lineage>
        <taxon>Eukaryota</taxon>
        <taxon>Sar</taxon>
        <taxon>Alveolata</taxon>
        <taxon>Perkinsozoa</taxon>
        <taxon>Perkinsea</taxon>
        <taxon>Perkinsida</taxon>
        <taxon>Perkinsidae</taxon>
        <taxon>Perkinsus</taxon>
    </lineage>
</organism>
<dbReference type="InterPro" id="IPR000504">
    <property type="entry name" value="RRM_dom"/>
</dbReference>
<evidence type="ECO:0000256" key="4">
    <source>
        <dbReference type="ARBA" id="ARBA00023242"/>
    </source>
</evidence>
<dbReference type="SMART" id="SM00360">
    <property type="entry name" value="RRM"/>
    <property type="match status" value="3"/>
</dbReference>
<dbReference type="SUPFAM" id="SSF54928">
    <property type="entry name" value="RNA-binding domain, RBD"/>
    <property type="match status" value="2"/>
</dbReference>
<keyword evidence="9" id="KW-1185">Reference proteome</keyword>
<evidence type="ECO:0000313" key="8">
    <source>
        <dbReference type="EMBL" id="KAF4652504.1"/>
    </source>
</evidence>
<dbReference type="CDD" id="cd12416">
    <property type="entry name" value="RRM4_RBM28_like"/>
    <property type="match status" value="1"/>
</dbReference>
<feature type="domain" description="RRM" evidence="7">
    <location>
        <begin position="19"/>
        <end position="105"/>
    </location>
</feature>
<feature type="compositionally biased region" description="Gly residues" evidence="6">
    <location>
        <begin position="1"/>
        <end position="10"/>
    </location>
</feature>
<feature type="compositionally biased region" description="Basic and acidic residues" evidence="6">
    <location>
        <begin position="610"/>
        <end position="633"/>
    </location>
</feature>
<dbReference type="InterPro" id="IPR035979">
    <property type="entry name" value="RBD_domain_sf"/>
</dbReference>
<dbReference type="PANTHER" id="PTHR48039:SF5">
    <property type="entry name" value="RNA-BINDING PROTEIN 28"/>
    <property type="match status" value="1"/>
</dbReference>
<protein>
    <submittedName>
        <fullName evidence="8">RNA binding motif protein 28</fullName>
    </submittedName>
</protein>
<feature type="compositionally biased region" description="Basic and acidic residues" evidence="6">
    <location>
        <begin position="557"/>
        <end position="581"/>
    </location>
</feature>
<evidence type="ECO:0000256" key="3">
    <source>
        <dbReference type="ARBA" id="ARBA00022884"/>
    </source>
</evidence>
<feature type="compositionally biased region" description="Basic residues" evidence="6">
    <location>
        <begin position="496"/>
        <end position="509"/>
    </location>
</feature>
<feature type="region of interest" description="Disordered" evidence="6">
    <location>
        <begin position="110"/>
        <end position="167"/>
    </location>
</feature>
<feature type="domain" description="RRM" evidence="7">
    <location>
        <begin position="176"/>
        <end position="290"/>
    </location>
</feature>
<sequence>MPTDTGGGGATQQQHSKDGRVIVRNLSYRAMKPDLVKAMSRFGKIEEVVLGEKPSNKPSWPFPHGGFAFVQFPSRKDAEKVVAASTSSQGLKVRGRQVAVDLSVDTRTFAKKKREKRQREKEEEKEEEEQVKEEIDEVEEEQSEGEDGGSDEDEEDSGDESPKAKRQCGFDLAEGKTLFIRNLPFNCGIPDVVTELAEQLKADGEEVKQPVVFVKFVGGGEHPSSGKAFVKMRSRELADRLLEIEEKANRVLGLAAKEEKSMSSAAATANLEGVGIHVGGRRVVVNRAMKPDEVAKAAEKKSNADSKKNLHLLKEGYIDPESEEFLKLTASEKRLREASWKERKYKMYNNTNFILNPLRLSIRNLAVHTTKQSLKHAIDEALKEANVKASTRHSVKVTVLVDEERRVPIPGDDTGATTKRCKGYAFADFRNNQVALKCLRMMNNNNKYLDSDRRPIVEFAIEDKRALRQLEHSKQKQMEKKKEITEVHKDVEKSHKGGRGARQRAARRKRAEELVAADGEATEKVDKTAEGTDETAAGGDSSIRKKLSPGARRRARKMEQKEQEKKEKPTEFAEDRQELERLAQAVAKSRQENADATEFPSRVRKRAGRKREADKLLETEQKYLSKIRRMQEE</sequence>
<evidence type="ECO:0000313" key="9">
    <source>
        <dbReference type="Proteomes" id="UP000591131"/>
    </source>
</evidence>
<gene>
    <name evidence="8" type="primary">RBM28</name>
    <name evidence="8" type="ORF">FOL47_011047</name>
</gene>
<evidence type="ECO:0000259" key="7">
    <source>
        <dbReference type="PROSITE" id="PS50102"/>
    </source>
</evidence>
<name>A0A7J6L007_PERCH</name>
<feature type="domain" description="RRM" evidence="7">
    <location>
        <begin position="358"/>
        <end position="462"/>
    </location>
</feature>
<dbReference type="GO" id="GO:0003729">
    <property type="term" value="F:mRNA binding"/>
    <property type="evidence" value="ECO:0007669"/>
    <property type="project" value="TreeGrafter"/>
</dbReference>
<feature type="compositionally biased region" description="Basic and acidic residues" evidence="6">
    <location>
        <begin position="521"/>
        <end position="530"/>
    </location>
</feature>
<dbReference type="PROSITE" id="PS50102">
    <property type="entry name" value="RRM"/>
    <property type="match status" value="3"/>
</dbReference>
<feature type="compositionally biased region" description="Basic residues" evidence="6">
    <location>
        <begin position="544"/>
        <end position="556"/>
    </location>
</feature>
<reference evidence="8 9" key="1">
    <citation type="submission" date="2020-04" db="EMBL/GenBank/DDBJ databases">
        <title>Perkinsus chesapeaki whole genome sequence.</title>
        <authorList>
            <person name="Bogema D.R."/>
        </authorList>
    </citation>
    <scope>NUCLEOTIDE SEQUENCE [LARGE SCALE GENOMIC DNA]</scope>
    <source>
        <strain evidence="8">ATCC PRA-425</strain>
    </source>
</reference>
<dbReference type="GO" id="GO:0005634">
    <property type="term" value="C:nucleus"/>
    <property type="evidence" value="ECO:0007669"/>
    <property type="project" value="UniProtKB-SubCell"/>
</dbReference>
<comment type="caution">
    <text evidence="8">The sequence shown here is derived from an EMBL/GenBank/DDBJ whole genome shotgun (WGS) entry which is preliminary data.</text>
</comment>
<dbReference type="Gene3D" id="3.30.70.330">
    <property type="match status" value="3"/>
</dbReference>
<accession>A0A7J6L007</accession>